<accession>A0A1B6DD37</accession>
<feature type="region of interest" description="Disordered" evidence="1">
    <location>
        <begin position="1"/>
        <end position="61"/>
    </location>
</feature>
<feature type="compositionally biased region" description="Acidic residues" evidence="1">
    <location>
        <begin position="39"/>
        <end position="61"/>
    </location>
</feature>
<organism evidence="3">
    <name type="scientific">Clastoptera arizonana</name>
    <name type="common">Arizona spittle bug</name>
    <dbReference type="NCBI Taxonomy" id="38151"/>
    <lineage>
        <taxon>Eukaryota</taxon>
        <taxon>Metazoa</taxon>
        <taxon>Ecdysozoa</taxon>
        <taxon>Arthropoda</taxon>
        <taxon>Hexapoda</taxon>
        <taxon>Insecta</taxon>
        <taxon>Pterygota</taxon>
        <taxon>Neoptera</taxon>
        <taxon>Paraneoptera</taxon>
        <taxon>Hemiptera</taxon>
        <taxon>Auchenorrhyncha</taxon>
        <taxon>Cercopoidea</taxon>
        <taxon>Clastopteridae</taxon>
        <taxon>Clastoptera</taxon>
    </lineage>
</organism>
<feature type="compositionally biased region" description="Polar residues" evidence="1">
    <location>
        <begin position="24"/>
        <end position="38"/>
    </location>
</feature>
<feature type="non-terminal residue" evidence="3">
    <location>
        <position position="209"/>
    </location>
</feature>
<reference evidence="3" key="1">
    <citation type="submission" date="2015-12" db="EMBL/GenBank/DDBJ databases">
        <title>De novo transcriptome assembly of four potential Pierce s Disease insect vectors from Arizona vineyards.</title>
        <authorList>
            <person name="Tassone E.E."/>
        </authorList>
    </citation>
    <scope>NUCLEOTIDE SEQUENCE</scope>
</reference>
<feature type="domain" description="PiggyBac transposable element-derived protein" evidence="2">
    <location>
        <begin position="121"/>
        <end position="209"/>
    </location>
</feature>
<protein>
    <recommendedName>
        <fullName evidence="2">PiggyBac transposable element-derived protein domain-containing protein</fullName>
    </recommendedName>
</protein>
<name>A0A1B6DD37_9HEMI</name>
<gene>
    <name evidence="3" type="ORF">g.564</name>
</gene>
<sequence length="209" mass="24011">MSLDDDHIQLLLDVPTSEPDRESTAQSDNECDLGQNSSDEIDDTDEDPDFLPCDTSEDDDEIPDMMEVSENQSANSHDISDSSVSVENEEEEWIIFEGRQKNFIFNTLPQYNMNLPNDAAPVEYYKVFCNEDIIMLMVAETNRNATNFISENGLSRSSRLRKWHAIDPEEMTKFIGLLIWKELASYPRITDYWSRNVLFKNNVASSVMC</sequence>
<evidence type="ECO:0000256" key="1">
    <source>
        <dbReference type="SAM" id="MobiDB-lite"/>
    </source>
</evidence>
<evidence type="ECO:0000259" key="2">
    <source>
        <dbReference type="Pfam" id="PF13843"/>
    </source>
</evidence>
<evidence type="ECO:0000313" key="3">
    <source>
        <dbReference type="EMBL" id="JAS23611.1"/>
    </source>
</evidence>
<dbReference type="PANTHER" id="PTHR46599:SF3">
    <property type="entry name" value="PIGGYBAC TRANSPOSABLE ELEMENT-DERIVED PROTEIN 4"/>
    <property type="match status" value="1"/>
</dbReference>
<dbReference type="EMBL" id="GEDC01013687">
    <property type="protein sequence ID" value="JAS23611.1"/>
    <property type="molecule type" value="Transcribed_RNA"/>
</dbReference>
<dbReference type="PANTHER" id="PTHR46599">
    <property type="entry name" value="PIGGYBAC TRANSPOSABLE ELEMENT-DERIVED PROTEIN 4"/>
    <property type="match status" value="1"/>
</dbReference>
<dbReference type="InterPro" id="IPR029526">
    <property type="entry name" value="PGBD"/>
</dbReference>
<dbReference type="Pfam" id="PF13843">
    <property type="entry name" value="DDE_Tnp_1_7"/>
    <property type="match status" value="1"/>
</dbReference>
<dbReference type="AlphaFoldDB" id="A0A1B6DD37"/>
<proteinExistence type="predicted"/>